<dbReference type="Gene3D" id="1.10.287.110">
    <property type="entry name" value="DnaJ domain"/>
    <property type="match status" value="1"/>
</dbReference>
<dbReference type="SMART" id="SM00271">
    <property type="entry name" value="DnaJ"/>
    <property type="match status" value="1"/>
</dbReference>
<dbReference type="GO" id="GO:0030544">
    <property type="term" value="F:Hsp70 protein binding"/>
    <property type="evidence" value="ECO:0007669"/>
    <property type="project" value="InterPro"/>
</dbReference>
<dbReference type="PANTHER" id="PTHR45168">
    <property type="entry name" value="DNAJ HOMOLOG SUBFAMILY B MEMBER 2"/>
    <property type="match status" value="1"/>
</dbReference>
<dbReference type="InterPro" id="IPR043183">
    <property type="entry name" value="DNJB2/6-like"/>
</dbReference>
<feature type="domain" description="J" evidence="1">
    <location>
        <begin position="3"/>
        <end position="69"/>
    </location>
</feature>
<dbReference type="AlphaFoldDB" id="A0A9W4SKS1"/>
<gene>
    <name evidence="2" type="ORF">FWILDA_LOCUS5903</name>
</gene>
<dbReference type="PROSITE" id="PS50076">
    <property type="entry name" value="DNAJ_2"/>
    <property type="match status" value="1"/>
</dbReference>
<dbReference type="GO" id="GO:0051082">
    <property type="term" value="F:unfolded protein binding"/>
    <property type="evidence" value="ECO:0007669"/>
    <property type="project" value="InterPro"/>
</dbReference>
<evidence type="ECO:0000259" key="1">
    <source>
        <dbReference type="PROSITE" id="PS50076"/>
    </source>
</evidence>
<comment type="caution">
    <text evidence="2">The sequence shown here is derived from an EMBL/GenBank/DDBJ whole genome shotgun (WGS) entry which is preliminary data.</text>
</comment>
<sequence>MVNYYSILGVEKTATQKEIKKAYRRLILKWHPDRNLDIKETAKKKSQEINEAFRILSDEEMKEFYDKYEEHEERNRGQNKTHCEGCKRDVHREGKVPKKCGMILKAVNELEDLKDMEKHIKETIKKAKIFNEQKKNGIGSERNGWIQELKNLSDWSLLSETLQNEFIEKTKKCRNADRFHKVLDEIGKLREKEGGNDNLAELRAQNDIKEAPSKEVILDNYQNLANILKQIKELRSTNAYQEKEAEIKALETRLQELDPSQYQKTSQDLLEQQIKSNGLTENNMDEETKKAVAEAKQDPTNPVKIAQAEEKIAQNGTDNKLNSLITQSLNKLKKGNLTKKEKEEIINEFTSFIATDNKYKKMAYQKQKQKVDALLAQLQGEENQQETPPMA</sequence>
<dbReference type="EMBL" id="CAMKVN010001015">
    <property type="protein sequence ID" value="CAI2173076.1"/>
    <property type="molecule type" value="Genomic_DNA"/>
</dbReference>
<evidence type="ECO:0000313" key="2">
    <source>
        <dbReference type="EMBL" id="CAI2173076.1"/>
    </source>
</evidence>
<accession>A0A9W4SKS1</accession>
<dbReference type="InterPro" id="IPR001623">
    <property type="entry name" value="DnaJ_domain"/>
</dbReference>
<name>A0A9W4SKS1_9GLOM</name>
<dbReference type="OrthoDB" id="2443419at2759"/>
<dbReference type="InterPro" id="IPR036869">
    <property type="entry name" value="J_dom_sf"/>
</dbReference>
<dbReference type="CDD" id="cd06257">
    <property type="entry name" value="DnaJ"/>
    <property type="match status" value="1"/>
</dbReference>
<dbReference type="PANTHER" id="PTHR45168:SF3">
    <property type="entry name" value="DNAJ HEAT SHOCK PROTEIN FAMILY (HSP40) MEMBER B2"/>
    <property type="match status" value="1"/>
</dbReference>
<reference evidence="2" key="1">
    <citation type="submission" date="2022-08" db="EMBL/GenBank/DDBJ databases">
        <authorList>
            <person name="Kallberg Y."/>
            <person name="Tangrot J."/>
            <person name="Rosling A."/>
        </authorList>
    </citation>
    <scope>NUCLEOTIDE SEQUENCE</scope>
    <source>
        <strain evidence="2">Wild A</strain>
    </source>
</reference>
<proteinExistence type="predicted"/>
<keyword evidence="3" id="KW-1185">Reference proteome</keyword>
<protein>
    <submittedName>
        <fullName evidence="2">5282_t:CDS:1</fullName>
    </submittedName>
</protein>
<dbReference type="PRINTS" id="PR00625">
    <property type="entry name" value="JDOMAIN"/>
</dbReference>
<dbReference type="Pfam" id="PF00226">
    <property type="entry name" value="DnaJ"/>
    <property type="match status" value="1"/>
</dbReference>
<dbReference type="Proteomes" id="UP001153678">
    <property type="component" value="Unassembled WGS sequence"/>
</dbReference>
<organism evidence="2 3">
    <name type="scientific">Funneliformis geosporum</name>
    <dbReference type="NCBI Taxonomy" id="1117311"/>
    <lineage>
        <taxon>Eukaryota</taxon>
        <taxon>Fungi</taxon>
        <taxon>Fungi incertae sedis</taxon>
        <taxon>Mucoromycota</taxon>
        <taxon>Glomeromycotina</taxon>
        <taxon>Glomeromycetes</taxon>
        <taxon>Glomerales</taxon>
        <taxon>Glomeraceae</taxon>
        <taxon>Funneliformis</taxon>
    </lineage>
</organism>
<dbReference type="SUPFAM" id="SSF46565">
    <property type="entry name" value="Chaperone J-domain"/>
    <property type="match status" value="1"/>
</dbReference>
<evidence type="ECO:0000313" key="3">
    <source>
        <dbReference type="Proteomes" id="UP001153678"/>
    </source>
</evidence>